<evidence type="ECO:0000313" key="2">
    <source>
        <dbReference type="EMBL" id="CAF4974524.1"/>
    </source>
</evidence>
<proteinExistence type="predicted"/>
<sequence>TSTHLIEPIDNLSNDDDLLSNPNSINTQAGSTMNIMENLDQSEDDERIKRLEYEHLILGHRIETLKRSQAPFEILKPELARYEWLEKELLHTVKSEIQQKMKKQSNKVQSGHNRNRIDSPIHRRTKSQDNITNSTQSP</sequence>
<comment type="caution">
    <text evidence="2">The sequence shown here is derived from an EMBL/GenBank/DDBJ whole genome shotgun (WGS) entry which is preliminary data.</text>
</comment>
<dbReference type="AlphaFoldDB" id="A0A821Z1S9"/>
<evidence type="ECO:0000313" key="3">
    <source>
        <dbReference type="Proteomes" id="UP000663848"/>
    </source>
</evidence>
<feature type="compositionally biased region" description="Polar residues" evidence="1">
    <location>
        <begin position="128"/>
        <end position="138"/>
    </location>
</feature>
<gene>
    <name evidence="2" type="ORF">QYT958_LOCUS35541</name>
</gene>
<dbReference type="EMBL" id="CAJOBR010027076">
    <property type="protein sequence ID" value="CAF4974524.1"/>
    <property type="molecule type" value="Genomic_DNA"/>
</dbReference>
<organism evidence="2 3">
    <name type="scientific">Rotaria socialis</name>
    <dbReference type="NCBI Taxonomy" id="392032"/>
    <lineage>
        <taxon>Eukaryota</taxon>
        <taxon>Metazoa</taxon>
        <taxon>Spiralia</taxon>
        <taxon>Gnathifera</taxon>
        <taxon>Rotifera</taxon>
        <taxon>Eurotatoria</taxon>
        <taxon>Bdelloidea</taxon>
        <taxon>Philodinida</taxon>
        <taxon>Philodinidae</taxon>
        <taxon>Rotaria</taxon>
    </lineage>
</organism>
<feature type="non-terminal residue" evidence="2">
    <location>
        <position position="1"/>
    </location>
</feature>
<reference evidence="2" key="1">
    <citation type="submission" date="2021-02" db="EMBL/GenBank/DDBJ databases">
        <authorList>
            <person name="Nowell W R."/>
        </authorList>
    </citation>
    <scope>NUCLEOTIDE SEQUENCE</scope>
</reference>
<name>A0A821Z1S9_9BILA</name>
<protein>
    <submittedName>
        <fullName evidence="2">Uncharacterized protein</fullName>
    </submittedName>
</protein>
<accession>A0A821Z1S9</accession>
<dbReference type="Proteomes" id="UP000663848">
    <property type="component" value="Unassembled WGS sequence"/>
</dbReference>
<feature type="region of interest" description="Disordered" evidence="1">
    <location>
        <begin position="97"/>
        <end position="138"/>
    </location>
</feature>
<evidence type="ECO:0000256" key="1">
    <source>
        <dbReference type="SAM" id="MobiDB-lite"/>
    </source>
</evidence>